<feature type="chain" id="PRO_5020712596" evidence="1">
    <location>
        <begin position="21"/>
        <end position="323"/>
    </location>
</feature>
<gene>
    <name evidence="2" type="ORF">FAA97_14780</name>
</gene>
<keyword evidence="1" id="KW-0732">Signal</keyword>
<name>A0A4S8P171_9HYPH</name>
<accession>A0A4S8P171</accession>
<keyword evidence="3" id="KW-1185">Reference proteome</keyword>
<dbReference type="OrthoDB" id="8346165at2"/>
<feature type="signal peptide" evidence="1">
    <location>
        <begin position="1"/>
        <end position="20"/>
    </location>
</feature>
<organism evidence="2 3">
    <name type="scientific">Peteryoungia ipomoeae</name>
    <dbReference type="NCBI Taxonomy" id="1210932"/>
    <lineage>
        <taxon>Bacteria</taxon>
        <taxon>Pseudomonadati</taxon>
        <taxon>Pseudomonadota</taxon>
        <taxon>Alphaproteobacteria</taxon>
        <taxon>Hyphomicrobiales</taxon>
        <taxon>Rhizobiaceae</taxon>
        <taxon>Peteryoungia</taxon>
    </lineage>
</organism>
<dbReference type="RefSeq" id="WP_136599339.1">
    <property type="nucleotide sequence ID" value="NZ_STGV01000005.1"/>
</dbReference>
<comment type="caution">
    <text evidence="2">The sequence shown here is derived from an EMBL/GenBank/DDBJ whole genome shotgun (WGS) entry which is preliminary data.</text>
</comment>
<dbReference type="Proteomes" id="UP000308828">
    <property type="component" value="Unassembled WGS sequence"/>
</dbReference>
<reference evidence="2 3" key="1">
    <citation type="submission" date="2019-04" db="EMBL/GenBank/DDBJ databases">
        <title>Genome sequence of strain shin9-1.</title>
        <authorList>
            <person name="Gao J."/>
            <person name="Sun J."/>
        </authorList>
    </citation>
    <scope>NUCLEOTIDE SEQUENCE [LARGE SCALE GENOMIC DNA]</scope>
    <source>
        <strain evidence="3">shin9-1</strain>
    </source>
</reference>
<protein>
    <submittedName>
        <fullName evidence="2">Uncharacterized protein</fullName>
    </submittedName>
</protein>
<proteinExistence type="predicted"/>
<evidence type="ECO:0000313" key="2">
    <source>
        <dbReference type="EMBL" id="THV21289.1"/>
    </source>
</evidence>
<dbReference type="EMBL" id="STGV01000005">
    <property type="protein sequence ID" value="THV21289.1"/>
    <property type="molecule type" value="Genomic_DNA"/>
</dbReference>
<evidence type="ECO:0000313" key="3">
    <source>
        <dbReference type="Proteomes" id="UP000308828"/>
    </source>
</evidence>
<dbReference type="AlphaFoldDB" id="A0A4S8P171"/>
<evidence type="ECO:0000256" key="1">
    <source>
        <dbReference type="SAM" id="SignalP"/>
    </source>
</evidence>
<sequence length="323" mass="34036">MKTIIAASALALMTSTSAFATDYDADIMQFAVGVQEALNDIKDVTKATDVAQDAVNAVNLVSLADAANLDTILQKSAVEQDAENSIESGWKFNVWKWKWEPDYVTIKGVTQNATNVANSVSLGASTPPIGTAGVLDSIKQKAFVDQYATNDIKVAYTVEDVAQTAVNAANLISLEMDAPDLDEIKQFAVGDQDALNTIEFKKWIDGNKVVAGKVVPSTQDATNVINSVSVPSVNLTLAQFSAVDQKARNVADSVGSNSQIWDFEQTAVNAANLVSIDSIDTGLGISQVAFVSQNASNLIDANGTVQAVVQSATNVANSIGDLN</sequence>